<keyword evidence="1 5" id="KW-1003">Cell membrane</keyword>
<dbReference type="GO" id="GO:0008653">
    <property type="term" value="P:lipopolysaccharide metabolic process"/>
    <property type="evidence" value="ECO:0007669"/>
    <property type="project" value="InterPro"/>
</dbReference>
<evidence type="ECO:0000313" key="7">
    <source>
        <dbReference type="EMBL" id="RKF19658.1"/>
    </source>
</evidence>
<dbReference type="OrthoDB" id="7064015at2"/>
<comment type="caution">
    <text evidence="5">Lacks conserved residue(s) required for the propagation of feature annotation.</text>
</comment>
<evidence type="ECO:0000256" key="5">
    <source>
        <dbReference type="HAMAP-Rule" id="MF_01948"/>
    </source>
</evidence>
<name>A0A420EG60_9ALTE</name>
<accession>A0A420EG60</accession>
<reference evidence="7 8" key="1">
    <citation type="submission" date="2018-09" db="EMBL/GenBank/DDBJ databases">
        <authorList>
            <person name="Wang Z."/>
        </authorList>
    </citation>
    <scope>NUCLEOTIDE SEQUENCE [LARGE SCALE GENOMIC DNA]</scope>
    <source>
        <strain evidence="7 8">ALS 81</strain>
    </source>
</reference>
<evidence type="ECO:0000256" key="3">
    <source>
        <dbReference type="ARBA" id="ARBA00022989"/>
    </source>
</evidence>
<dbReference type="Pfam" id="PF06305">
    <property type="entry name" value="LapA_dom"/>
    <property type="match status" value="1"/>
</dbReference>
<keyword evidence="5" id="KW-0997">Cell inner membrane</keyword>
<evidence type="ECO:0000256" key="2">
    <source>
        <dbReference type="ARBA" id="ARBA00022692"/>
    </source>
</evidence>
<gene>
    <name evidence="5" type="primary">lapA</name>
    <name evidence="7" type="ORF">DBZ36_04105</name>
</gene>
<dbReference type="InterPro" id="IPR032906">
    <property type="entry name" value="LapA"/>
</dbReference>
<dbReference type="GO" id="GO:0005886">
    <property type="term" value="C:plasma membrane"/>
    <property type="evidence" value="ECO:0007669"/>
    <property type="project" value="UniProtKB-SubCell"/>
</dbReference>
<evidence type="ECO:0000256" key="4">
    <source>
        <dbReference type="ARBA" id="ARBA00023136"/>
    </source>
</evidence>
<dbReference type="HAMAP" id="MF_01948">
    <property type="entry name" value="LPS_assembly_LapA"/>
    <property type="match status" value="1"/>
</dbReference>
<feature type="transmembrane region" description="Helical" evidence="5">
    <location>
        <begin position="41"/>
        <end position="65"/>
    </location>
</feature>
<evidence type="ECO:0000313" key="8">
    <source>
        <dbReference type="Proteomes" id="UP000286482"/>
    </source>
</evidence>
<organism evidence="7 8">
    <name type="scientific">Alginatibacterium sediminis</name>
    <dbReference type="NCBI Taxonomy" id="2164068"/>
    <lineage>
        <taxon>Bacteria</taxon>
        <taxon>Pseudomonadati</taxon>
        <taxon>Pseudomonadota</taxon>
        <taxon>Gammaproteobacteria</taxon>
        <taxon>Alteromonadales</taxon>
        <taxon>Alteromonadaceae</taxon>
        <taxon>Alginatibacterium</taxon>
    </lineage>
</organism>
<keyword evidence="3 5" id="KW-1133">Transmembrane helix</keyword>
<comment type="function">
    <text evidence="5">Involved in the assembly of lipopolysaccharide (LPS).</text>
</comment>
<comment type="subcellular location">
    <subcellularLocation>
        <location evidence="5">Cell inner membrane</location>
        <topology evidence="5">Single-pass membrane protein</topology>
    </subcellularLocation>
</comment>
<proteinExistence type="inferred from homology"/>
<dbReference type="Proteomes" id="UP000286482">
    <property type="component" value="Unassembled WGS sequence"/>
</dbReference>
<dbReference type="InterPro" id="IPR010445">
    <property type="entry name" value="LapA_dom"/>
</dbReference>
<comment type="similarity">
    <text evidence="5">Belongs to the LapA family.</text>
</comment>
<dbReference type="RefSeq" id="WP_120353663.1">
    <property type="nucleotide sequence ID" value="NZ_RAQO01000004.1"/>
</dbReference>
<keyword evidence="8" id="KW-1185">Reference proteome</keyword>
<evidence type="ECO:0000259" key="6">
    <source>
        <dbReference type="Pfam" id="PF06305"/>
    </source>
</evidence>
<dbReference type="AlphaFoldDB" id="A0A420EG60"/>
<comment type="caution">
    <text evidence="7">The sequence shown here is derived from an EMBL/GenBank/DDBJ whole genome shotgun (WGS) entry which is preliminary data.</text>
</comment>
<keyword evidence="2 5" id="KW-0812">Transmembrane</keyword>
<dbReference type="EMBL" id="RAQO01000004">
    <property type="protein sequence ID" value="RKF19658.1"/>
    <property type="molecule type" value="Genomic_DNA"/>
</dbReference>
<evidence type="ECO:0000256" key="1">
    <source>
        <dbReference type="ARBA" id="ARBA00022475"/>
    </source>
</evidence>
<feature type="domain" description="Lipopolysaccharide assembly protein A" evidence="6">
    <location>
        <begin position="23"/>
        <end position="85"/>
    </location>
</feature>
<sequence length="95" mass="10807">MKTIVIAIILIVMFILAIALGAQNEQLVSVNYLVAQQELRLSWLMAGCFIAGVLVAFMSIALYYFKQSFERSKLKRKVSKQQVTIEKLQNQNLKV</sequence>
<protein>
    <recommendedName>
        <fullName evidence="5">Probable lipopolysaccharide assembly protein A</fullName>
    </recommendedName>
</protein>
<keyword evidence="4 5" id="KW-0472">Membrane</keyword>